<dbReference type="PROSITE" id="PS00324">
    <property type="entry name" value="ASPARTOKINASE"/>
    <property type="match status" value="1"/>
</dbReference>
<evidence type="ECO:0000256" key="4">
    <source>
        <dbReference type="ARBA" id="ARBA00022777"/>
    </source>
</evidence>
<dbReference type="InterPro" id="IPR001048">
    <property type="entry name" value="Asp/Glu/Uridylate_kinase"/>
</dbReference>
<keyword evidence="5" id="KW-0067">ATP-binding</keyword>
<dbReference type="GeneID" id="30411610"/>
<dbReference type="PATRIC" id="fig|129848.4.peg.762"/>
<comment type="pathway">
    <text evidence="8">Amino-acid biosynthesis; L-threonine biosynthesis; L-threonine from L-aspartate: step 1/5.</text>
</comment>
<dbReference type="GO" id="GO:0004072">
    <property type="term" value="F:aspartate kinase activity"/>
    <property type="evidence" value="ECO:0007669"/>
    <property type="project" value="UniProtKB-EC"/>
</dbReference>
<dbReference type="SUPFAM" id="SSF53633">
    <property type="entry name" value="Carbamate kinase-like"/>
    <property type="match status" value="1"/>
</dbReference>
<dbReference type="STRING" id="118062.MCBB_0757"/>
<comment type="catalytic activity">
    <reaction evidence="6 7">
        <text>L-aspartate + ATP = 4-phospho-L-aspartate + ADP</text>
        <dbReference type="Rhea" id="RHEA:23776"/>
        <dbReference type="ChEBI" id="CHEBI:29991"/>
        <dbReference type="ChEBI" id="CHEBI:30616"/>
        <dbReference type="ChEBI" id="CHEBI:57535"/>
        <dbReference type="ChEBI" id="CHEBI:456216"/>
        <dbReference type="EC" id="2.7.2.4"/>
    </reaction>
</comment>
<evidence type="ECO:0000256" key="5">
    <source>
        <dbReference type="ARBA" id="ARBA00022840"/>
    </source>
</evidence>
<dbReference type="KEGG" id="mcub:MCBB_0757"/>
<evidence type="ECO:0000256" key="7">
    <source>
        <dbReference type="RuleBase" id="RU003448"/>
    </source>
</evidence>
<dbReference type="InterPro" id="IPR002912">
    <property type="entry name" value="ACT_dom"/>
</dbReference>
<dbReference type="InterPro" id="IPR036393">
    <property type="entry name" value="AceGlu_kinase-like_sf"/>
</dbReference>
<keyword evidence="4 7" id="KW-0418">Kinase</keyword>
<dbReference type="RefSeq" id="WP_071906510.1">
    <property type="nucleotide sequence ID" value="NZ_LT607756.1"/>
</dbReference>
<dbReference type="Gene3D" id="3.30.2130.10">
    <property type="entry name" value="VC0802-like"/>
    <property type="match status" value="1"/>
</dbReference>
<dbReference type="PIRSF" id="PIRSF000726">
    <property type="entry name" value="Asp_kin"/>
    <property type="match status" value="1"/>
</dbReference>
<name>A0A1D3L181_9EURY</name>
<dbReference type="InterPro" id="IPR018042">
    <property type="entry name" value="Aspartate_kinase_CS"/>
</dbReference>
<dbReference type="GO" id="GO:0009088">
    <property type="term" value="P:threonine biosynthetic process"/>
    <property type="evidence" value="ECO:0007669"/>
    <property type="project" value="UniProtKB-UniPathway"/>
</dbReference>
<dbReference type="AlphaFoldDB" id="A0A1D3L181"/>
<dbReference type="OrthoDB" id="8904at2157"/>
<dbReference type="UniPathway" id="UPA00050">
    <property type="reaction ID" value="UER00461"/>
</dbReference>
<reference evidence="10 11" key="1">
    <citation type="submission" date="2016-08" db="EMBL/GenBank/DDBJ databases">
        <authorList>
            <person name="Seilhamer J.J."/>
        </authorList>
    </citation>
    <scope>NUCLEOTIDE SEQUENCE [LARGE SCALE GENOMIC DNA]</scope>
    <source>
        <strain evidence="10">Buetzberg</strain>
    </source>
</reference>
<keyword evidence="8" id="KW-0028">Amino-acid biosynthesis</keyword>
<dbReference type="InterPro" id="IPR001341">
    <property type="entry name" value="Asp_kinase"/>
</dbReference>
<dbReference type="Pfam" id="PF13840">
    <property type="entry name" value="ACT_7"/>
    <property type="match status" value="1"/>
</dbReference>
<dbReference type="NCBIfam" id="TIGR00656">
    <property type="entry name" value="asp_kin_monofn"/>
    <property type="match status" value="1"/>
</dbReference>
<dbReference type="Pfam" id="PF22468">
    <property type="entry name" value="ACT_9"/>
    <property type="match status" value="1"/>
</dbReference>
<dbReference type="CDD" id="cd04892">
    <property type="entry name" value="ACT_AK-like_2"/>
    <property type="match status" value="1"/>
</dbReference>
<dbReference type="InterPro" id="IPR027795">
    <property type="entry name" value="CASTOR_ACT_dom"/>
</dbReference>
<evidence type="ECO:0000313" key="10">
    <source>
        <dbReference type="EMBL" id="SCG85328.1"/>
    </source>
</evidence>
<evidence type="ECO:0000256" key="8">
    <source>
        <dbReference type="RuleBase" id="RU004249"/>
    </source>
</evidence>
<dbReference type="InterPro" id="IPR054352">
    <property type="entry name" value="ACT_Aspartokinase"/>
</dbReference>
<dbReference type="Gene3D" id="3.30.70.260">
    <property type="match status" value="1"/>
</dbReference>
<evidence type="ECO:0000313" key="11">
    <source>
        <dbReference type="Proteomes" id="UP000094707"/>
    </source>
</evidence>
<dbReference type="SUPFAM" id="SSF55021">
    <property type="entry name" value="ACT-like"/>
    <property type="match status" value="2"/>
</dbReference>
<comment type="similarity">
    <text evidence="1 7">Belongs to the aspartokinase family.</text>
</comment>
<evidence type="ECO:0000259" key="9">
    <source>
        <dbReference type="PROSITE" id="PS51671"/>
    </source>
</evidence>
<dbReference type="GO" id="GO:0009089">
    <property type="term" value="P:lysine biosynthetic process via diaminopimelate"/>
    <property type="evidence" value="ECO:0007669"/>
    <property type="project" value="UniProtKB-UniPathway"/>
</dbReference>
<keyword evidence="3" id="KW-0547">Nucleotide-binding</keyword>
<dbReference type="Gene3D" id="3.40.1160.10">
    <property type="entry name" value="Acetylglutamate kinase-like"/>
    <property type="match status" value="1"/>
</dbReference>
<dbReference type="EC" id="2.7.2.4" evidence="7"/>
<comment type="pathway">
    <text evidence="8">Amino-acid biosynthesis; L-methionine biosynthesis via de novo pathway; L-homoserine from L-aspartate: step 1/3.</text>
</comment>
<dbReference type="UniPathway" id="UPA00051">
    <property type="reaction ID" value="UER00462"/>
</dbReference>
<dbReference type="GO" id="GO:0009090">
    <property type="term" value="P:homoserine biosynthetic process"/>
    <property type="evidence" value="ECO:0007669"/>
    <property type="project" value="TreeGrafter"/>
</dbReference>
<dbReference type="UniPathway" id="UPA00034">
    <property type="reaction ID" value="UER00015"/>
</dbReference>
<protein>
    <recommendedName>
        <fullName evidence="7">Aspartokinase</fullName>
        <ecNumber evidence="7">2.7.2.4</ecNumber>
    </recommendedName>
</protein>
<dbReference type="PANTHER" id="PTHR21499">
    <property type="entry name" value="ASPARTATE KINASE"/>
    <property type="match status" value="1"/>
</dbReference>
<dbReference type="NCBIfam" id="NF005159">
    <property type="entry name" value="PRK06635.2-3"/>
    <property type="match status" value="1"/>
</dbReference>
<dbReference type="GO" id="GO:0005524">
    <property type="term" value="F:ATP binding"/>
    <property type="evidence" value="ECO:0007669"/>
    <property type="project" value="UniProtKB-KW"/>
</dbReference>
<accession>A0A1D3L181</accession>
<proteinExistence type="inferred from homology"/>
<dbReference type="Pfam" id="PF00696">
    <property type="entry name" value="AA_kinase"/>
    <property type="match status" value="1"/>
</dbReference>
<evidence type="ECO:0000256" key="3">
    <source>
        <dbReference type="ARBA" id="ARBA00022741"/>
    </source>
</evidence>
<keyword evidence="11" id="KW-1185">Reference proteome</keyword>
<comment type="pathway">
    <text evidence="8">Amino-acid biosynthesis; L-lysine biosynthesis via DAP pathway; (S)-tetrahydrodipicolinate from L-aspartate: step 1/4.</text>
</comment>
<sequence length="406" mass="44121">MEVIVAKFGGTSVGNGERIRKAAESVVKEYMKGKKVVVVVSAINKTTDDILKIVHEAIGDAVTEKQLADIVSMGETTSVRIFSATIESLGVKSEYIDPHMDNWPVITDSNYINAKVNYELTEEKSKEIMNLLDQGIIPVLCGFLGRDETGNITTLGRGGSDITAFLMGHCLSAEEVIIVTDVGGVMSTDPNKLQSAKKLDKISVEEMRDLATHGAQVLHPHALRYKDPLINAKIIGFEHGDLSALGTEIIGPAGDQMLKTTALNSEPISVIAVVGEEILTKRGILSTLTDTLAENDINIYGISTGQNSVTLFIDKAVADRAHEVLHEVVVNNEYLSSLSLGMEIAMITVTSQDFIDTPGIITKVTEPLRRNKINIVEISSSQTSVVIFVDWNDGKKAYELVRRVLE</sequence>
<dbReference type="GO" id="GO:0005829">
    <property type="term" value="C:cytosol"/>
    <property type="evidence" value="ECO:0007669"/>
    <property type="project" value="TreeGrafter"/>
</dbReference>
<evidence type="ECO:0000256" key="1">
    <source>
        <dbReference type="ARBA" id="ARBA00010122"/>
    </source>
</evidence>
<gene>
    <name evidence="10" type="primary">lysC</name>
    <name evidence="10" type="ORF">MCBB_0757</name>
</gene>
<dbReference type="PROSITE" id="PS51671">
    <property type="entry name" value="ACT"/>
    <property type="match status" value="1"/>
</dbReference>
<dbReference type="InterPro" id="IPR005260">
    <property type="entry name" value="Asp_kin_monofn"/>
</dbReference>
<evidence type="ECO:0000256" key="2">
    <source>
        <dbReference type="ARBA" id="ARBA00022679"/>
    </source>
</evidence>
<keyword evidence="2 7" id="KW-0808">Transferase</keyword>
<organism evidence="10 11">
    <name type="scientific">Methanobacterium congolense</name>
    <dbReference type="NCBI Taxonomy" id="118062"/>
    <lineage>
        <taxon>Archaea</taxon>
        <taxon>Methanobacteriati</taxon>
        <taxon>Methanobacteriota</taxon>
        <taxon>Methanomada group</taxon>
        <taxon>Methanobacteria</taxon>
        <taxon>Methanobacteriales</taxon>
        <taxon>Methanobacteriaceae</taxon>
        <taxon>Methanobacterium</taxon>
    </lineage>
</organism>
<dbReference type="Proteomes" id="UP000094707">
    <property type="component" value="Chromosome I"/>
</dbReference>
<dbReference type="PANTHER" id="PTHR21499:SF70">
    <property type="entry name" value="ASPARTOKINASE"/>
    <property type="match status" value="1"/>
</dbReference>
<dbReference type="EMBL" id="LT607756">
    <property type="protein sequence ID" value="SCG85328.1"/>
    <property type="molecule type" value="Genomic_DNA"/>
</dbReference>
<dbReference type="NCBIfam" id="TIGR00657">
    <property type="entry name" value="asp_kinases"/>
    <property type="match status" value="1"/>
</dbReference>
<dbReference type="CDD" id="cd04234">
    <property type="entry name" value="AAK_AK"/>
    <property type="match status" value="1"/>
</dbReference>
<evidence type="ECO:0000256" key="6">
    <source>
        <dbReference type="ARBA" id="ARBA00047872"/>
    </source>
</evidence>
<dbReference type="InterPro" id="IPR045865">
    <property type="entry name" value="ACT-like_dom_sf"/>
</dbReference>
<feature type="domain" description="ACT" evidence="9">
    <location>
        <begin position="349"/>
        <end position="406"/>
    </location>
</feature>